<evidence type="ECO:0000259" key="1">
    <source>
        <dbReference type="Pfam" id="PF01048"/>
    </source>
</evidence>
<sequence length="257" mass="27070">MQSEKQQARGKRHVDIRGVELPRCVLVPGDPGRVPIMGKTWDSYEEISFTREFRLARGMANGSPIAACSSGIGGPSTEIAVLELAEAGPDTFIRVGTCGSLQEHIAPGDLVISHGAVRMTGTVDAYVNREYPSVADLAVTNALIAACEELGYRYHVGLTASVDSFYGGEGNAIPGGHQLTDLEGPADYLKSRKVASMEMEAATLFVLGSLFNLRTGSICAVGSNRATGERREVEESVIAACRVATLAAARLTGAPSA</sequence>
<name>A0AAU7S6D3_9HYPH</name>
<keyword evidence="2" id="KW-0614">Plasmid</keyword>
<dbReference type="InterPro" id="IPR000845">
    <property type="entry name" value="Nucleoside_phosphorylase_d"/>
</dbReference>
<dbReference type="RefSeq" id="WP_349963246.1">
    <property type="nucleotide sequence ID" value="NZ_CP157964.1"/>
</dbReference>
<proteinExistence type="predicted"/>
<evidence type="ECO:0000313" key="2">
    <source>
        <dbReference type="EMBL" id="XBT97988.1"/>
    </source>
</evidence>
<dbReference type="InterPro" id="IPR035994">
    <property type="entry name" value="Nucleoside_phosphorylase_sf"/>
</dbReference>
<dbReference type="AlphaFoldDB" id="A0AAU7S6D3"/>
<geneLocation type="plasmid" evidence="2">
    <name>unnamed4</name>
</geneLocation>
<dbReference type="GO" id="GO:0009116">
    <property type="term" value="P:nucleoside metabolic process"/>
    <property type="evidence" value="ECO:0007669"/>
    <property type="project" value="InterPro"/>
</dbReference>
<reference evidence="2" key="1">
    <citation type="submission" date="2024-06" db="EMBL/GenBank/DDBJ databases">
        <authorList>
            <person name="Li T."/>
            <person name="Gao R."/>
        </authorList>
    </citation>
    <scope>NUCLEOTIDE SEQUENCE</scope>
    <source>
        <strain evidence="2">ZPR3</strain>
        <plasmid evidence="2">unnamed4</plasmid>
    </source>
</reference>
<dbReference type="SUPFAM" id="SSF53167">
    <property type="entry name" value="Purine and uridine phosphorylases"/>
    <property type="match status" value="1"/>
</dbReference>
<dbReference type="PANTHER" id="PTHR43691:SF13">
    <property type="entry name" value="URIDINE PHOSPHORYLASE"/>
    <property type="match status" value="1"/>
</dbReference>
<protein>
    <submittedName>
        <fullName evidence="2">Nucleoside phosphorylase</fullName>
    </submittedName>
</protein>
<dbReference type="PANTHER" id="PTHR43691">
    <property type="entry name" value="URIDINE PHOSPHORYLASE"/>
    <property type="match status" value="1"/>
</dbReference>
<dbReference type="Pfam" id="PF01048">
    <property type="entry name" value="PNP_UDP_1"/>
    <property type="match status" value="1"/>
</dbReference>
<organism evidence="2">
    <name type="scientific">Rhizobium sp. ZPR3</name>
    <dbReference type="NCBI Taxonomy" id="3158967"/>
    <lineage>
        <taxon>Bacteria</taxon>
        <taxon>Pseudomonadati</taxon>
        <taxon>Pseudomonadota</taxon>
        <taxon>Alphaproteobacteria</taxon>
        <taxon>Hyphomicrobiales</taxon>
        <taxon>Rhizobiaceae</taxon>
        <taxon>Rhizobium/Agrobacterium group</taxon>
        <taxon>Rhizobium</taxon>
    </lineage>
</organism>
<dbReference type="GO" id="GO:0005829">
    <property type="term" value="C:cytosol"/>
    <property type="evidence" value="ECO:0007669"/>
    <property type="project" value="TreeGrafter"/>
</dbReference>
<dbReference type="CDD" id="cd17767">
    <property type="entry name" value="UP_EcUdp-like"/>
    <property type="match status" value="1"/>
</dbReference>
<accession>A0AAU7S6D3</accession>
<dbReference type="GO" id="GO:0003824">
    <property type="term" value="F:catalytic activity"/>
    <property type="evidence" value="ECO:0007669"/>
    <property type="project" value="InterPro"/>
</dbReference>
<dbReference type="EMBL" id="CP157964">
    <property type="protein sequence ID" value="XBT97988.1"/>
    <property type="molecule type" value="Genomic_DNA"/>
</dbReference>
<gene>
    <name evidence="2" type="ORF">ABM479_34490</name>
</gene>
<feature type="domain" description="Nucleoside phosphorylase" evidence="1">
    <location>
        <begin position="25"/>
        <end position="251"/>
    </location>
</feature>
<dbReference type="Gene3D" id="3.40.50.1580">
    <property type="entry name" value="Nucleoside phosphorylase domain"/>
    <property type="match status" value="1"/>
</dbReference>